<reference evidence="2" key="1">
    <citation type="journal article" date="2019" name="Int. J. Syst. Evol. Microbiol.">
        <title>The Global Catalogue of Microorganisms (GCM) 10K type strain sequencing project: providing services to taxonomists for standard genome sequencing and annotation.</title>
        <authorList>
            <consortium name="The Broad Institute Genomics Platform"/>
            <consortium name="The Broad Institute Genome Sequencing Center for Infectious Disease"/>
            <person name="Wu L."/>
            <person name="Ma J."/>
        </authorList>
    </citation>
    <scope>NUCLEOTIDE SEQUENCE [LARGE SCALE GENOMIC DNA]</scope>
    <source>
        <strain evidence="2">CGMCC 1.15288</strain>
    </source>
</reference>
<dbReference type="RefSeq" id="WP_188929671.1">
    <property type="nucleotide sequence ID" value="NZ_BMIA01000001.1"/>
</dbReference>
<dbReference type="PROSITE" id="PS51257">
    <property type="entry name" value="PROKAR_LIPOPROTEIN"/>
    <property type="match status" value="1"/>
</dbReference>
<gene>
    <name evidence="1" type="ORF">GCM10007423_12150</name>
</gene>
<organism evidence="1 2">
    <name type="scientific">Dyadobacter endophyticus</name>
    <dbReference type="NCBI Taxonomy" id="1749036"/>
    <lineage>
        <taxon>Bacteria</taxon>
        <taxon>Pseudomonadati</taxon>
        <taxon>Bacteroidota</taxon>
        <taxon>Cytophagia</taxon>
        <taxon>Cytophagales</taxon>
        <taxon>Spirosomataceae</taxon>
        <taxon>Dyadobacter</taxon>
    </lineage>
</organism>
<name>A0ABQ1YI77_9BACT</name>
<evidence type="ECO:0000313" key="2">
    <source>
        <dbReference type="Proteomes" id="UP000600214"/>
    </source>
</evidence>
<proteinExistence type="predicted"/>
<evidence type="ECO:0000313" key="1">
    <source>
        <dbReference type="EMBL" id="GGH26850.1"/>
    </source>
</evidence>
<protein>
    <submittedName>
        <fullName evidence="1">Uncharacterized protein</fullName>
    </submittedName>
</protein>
<dbReference type="EMBL" id="BMIA01000001">
    <property type="protein sequence ID" value="GGH26850.1"/>
    <property type="molecule type" value="Genomic_DNA"/>
</dbReference>
<dbReference type="Proteomes" id="UP000600214">
    <property type="component" value="Unassembled WGS sequence"/>
</dbReference>
<keyword evidence="2" id="KW-1185">Reference proteome</keyword>
<accession>A0ABQ1YI77</accession>
<sequence length="98" mass="11113">MKSLAFNKLHYLVLLLGLYGCRDVQPEEKAAYIGRADPLFCGWCGGWLVTVDSITYRANVSEPYKGGNQDVWIRFEKDESDGAKKQGNWITISSIRPR</sequence>
<comment type="caution">
    <text evidence="1">The sequence shown here is derived from an EMBL/GenBank/DDBJ whole genome shotgun (WGS) entry which is preliminary data.</text>
</comment>